<dbReference type="STRING" id="1051891.A0A0C3L6C3"/>
<dbReference type="AlphaFoldDB" id="A0A0C3L6C3"/>
<evidence type="ECO:0000313" key="8">
    <source>
        <dbReference type="EMBL" id="KIO29378.1"/>
    </source>
</evidence>
<dbReference type="PANTHER" id="PTHR13522:SF3">
    <property type="entry name" value="U6 SNRNA PHOSPHODIESTERASE 1"/>
    <property type="match status" value="1"/>
</dbReference>
<dbReference type="EMBL" id="KN822983">
    <property type="protein sequence ID" value="KIO29378.1"/>
    <property type="molecule type" value="Genomic_DNA"/>
</dbReference>
<dbReference type="Pfam" id="PF09749">
    <property type="entry name" value="HVSL"/>
    <property type="match status" value="1"/>
</dbReference>
<dbReference type="OrthoDB" id="49151at2759"/>
<evidence type="ECO:0000256" key="7">
    <source>
        <dbReference type="SAM" id="MobiDB-lite"/>
    </source>
</evidence>
<evidence type="ECO:0000256" key="5">
    <source>
        <dbReference type="ARBA" id="ARBA00029543"/>
    </source>
</evidence>
<feature type="region of interest" description="Disordered" evidence="7">
    <location>
        <begin position="1"/>
        <end position="35"/>
    </location>
</feature>
<keyword evidence="1" id="KW-0540">Nuclease</keyword>
<protein>
    <recommendedName>
        <fullName evidence="5">U6 snRNA phosphodiesterase 1</fullName>
    </recommendedName>
    <alternativeName>
        <fullName evidence="6">3'-5' RNA exonuclease USB1</fullName>
    </alternativeName>
</protein>
<dbReference type="InterPro" id="IPR027521">
    <property type="entry name" value="Usb1"/>
</dbReference>
<feature type="region of interest" description="Disordered" evidence="7">
    <location>
        <begin position="222"/>
        <end position="242"/>
    </location>
</feature>
<keyword evidence="2" id="KW-0378">Hydrolase</keyword>
<evidence type="ECO:0000313" key="9">
    <source>
        <dbReference type="Proteomes" id="UP000054248"/>
    </source>
</evidence>
<evidence type="ECO:0000256" key="1">
    <source>
        <dbReference type="ARBA" id="ARBA00022722"/>
    </source>
</evidence>
<dbReference type="PANTHER" id="PTHR13522">
    <property type="entry name" value="U6 SNRNA PHOSPHODIESTERASE 1"/>
    <property type="match status" value="1"/>
</dbReference>
<dbReference type="GO" id="GO:0000175">
    <property type="term" value="F:3'-5'-RNA exonuclease activity"/>
    <property type="evidence" value="ECO:0007669"/>
    <property type="project" value="TreeGrafter"/>
</dbReference>
<reference evidence="9" key="2">
    <citation type="submission" date="2015-01" db="EMBL/GenBank/DDBJ databases">
        <title>Evolutionary Origins and Diversification of the Mycorrhizal Mutualists.</title>
        <authorList>
            <consortium name="DOE Joint Genome Institute"/>
            <consortium name="Mycorrhizal Genomics Consortium"/>
            <person name="Kohler A."/>
            <person name="Kuo A."/>
            <person name="Nagy L.G."/>
            <person name="Floudas D."/>
            <person name="Copeland A."/>
            <person name="Barry K.W."/>
            <person name="Cichocki N."/>
            <person name="Veneault-Fourrey C."/>
            <person name="LaButti K."/>
            <person name="Lindquist E.A."/>
            <person name="Lipzen A."/>
            <person name="Lundell T."/>
            <person name="Morin E."/>
            <person name="Murat C."/>
            <person name="Riley R."/>
            <person name="Ohm R."/>
            <person name="Sun H."/>
            <person name="Tunlid A."/>
            <person name="Henrissat B."/>
            <person name="Grigoriev I.V."/>
            <person name="Hibbett D.S."/>
            <person name="Martin F."/>
        </authorList>
    </citation>
    <scope>NUCLEOTIDE SEQUENCE [LARGE SCALE GENOMIC DNA]</scope>
    <source>
        <strain evidence="9">MUT 4182</strain>
    </source>
</reference>
<organism evidence="8 9">
    <name type="scientific">Tulasnella calospora MUT 4182</name>
    <dbReference type="NCBI Taxonomy" id="1051891"/>
    <lineage>
        <taxon>Eukaryota</taxon>
        <taxon>Fungi</taxon>
        <taxon>Dikarya</taxon>
        <taxon>Basidiomycota</taxon>
        <taxon>Agaricomycotina</taxon>
        <taxon>Agaricomycetes</taxon>
        <taxon>Cantharellales</taxon>
        <taxon>Tulasnellaceae</taxon>
        <taxon>Tulasnella</taxon>
    </lineage>
</organism>
<keyword evidence="3" id="KW-0456">Lyase</keyword>
<dbReference type="GO" id="GO:0034477">
    <property type="term" value="P:U6 snRNA 3'-end processing"/>
    <property type="evidence" value="ECO:0007669"/>
    <property type="project" value="InterPro"/>
</dbReference>
<keyword evidence="9" id="KW-1185">Reference proteome</keyword>
<dbReference type="GO" id="GO:0005634">
    <property type="term" value="C:nucleus"/>
    <property type="evidence" value="ECO:0007669"/>
    <property type="project" value="TreeGrafter"/>
</dbReference>
<dbReference type="Proteomes" id="UP000054248">
    <property type="component" value="Unassembled WGS sequence"/>
</dbReference>
<gene>
    <name evidence="8" type="ORF">M407DRAFT_21447</name>
</gene>
<dbReference type="Gene3D" id="3.90.1140.10">
    <property type="entry name" value="Cyclic phosphodiesterase"/>
    <property type="match status" value="1"/>
</dbReference>
<dbReference type="HOGENOM" id="CLU_057212_1_0_1"/>
<reference evidence="8 9" key="1">
    <citation type="submission" date="2014-04" db="EMBL/GenBank/DDBJ databases">
        <authorList>
            <consortium name="DOE Joint Genome Institute"/>
            <person name="Kuo A."/>
            <person name="Girlanda M."/>
            <person name="Perotto S."/>
            <person name="Kohler A."/>
            <person name="Nagy L.G."/>
            <person name="Floudas D."/>
            <person name="Copeland A."/>
            <person name="Barry K.W."/>
            <person name="Cichocki N."/>
            <person name="Veneault-Fourrey C."/>
            <person name="LaButti K."/>
            <person name="Lindquist E.A."/>
            <person name="Lipzen A."/>
            <person name="Lundell T."/>
            <person name="Morin E."/>
            <person name="Murat C."/>
            <person name="Sun H."/>
            <person name="Tunlid A."/>
            <person name="Henrissat B."/>
            <person name="Grigoriev I.V."/>
            <person name="Hibbett D.S."/>
            <person name="Martin F."/>
            <person name="Nordberg H.P."/>
            <person name="Cantor M.N."/>
            <person name="Hua S.X."/>
        </authorList>
    </citation>
    <scope>NUCLEOTIDE SEQUENCE [LARGE SCALE GENOMIC DNA]</scope>
    <source>
        <strain evidence="8 9">MUT 4182</strain>
    </source>
</reference>
<sequence length="288" mass="32271">MKRTLVDVDYGSSDEEAEPTPAPEQKKRKQLPTLSSELTISAPVDDPSKHQGRIRTRPYVEGQFVAHVYIPIRLGHASKKLYETINRLVDRVRDMVPEMHSLVTNSIDPPSNGLAPLHISLSRPIYLRAHHREDFRTGVQSAARTQDQFALSLASISSFVNDDKTRIFISVEVGAGHAQLKQLTDALTPSIKRLHQEPYYSTPRFHFSVAWALLKEGEQQTAKQTSGEALDEGEGTDQPIFPSVFDIPESLIDDLNKEFGREIREGGNFMAEAVELKIGKAISTFKLR</sequence>
<accession>A0A0C3L6C3</accession>
<name>A0A0C3L6C3_9AGAM</name>
<evidence type="ECO:0000256" key="3">
    <source>
        <dbReference type="ARBA" id="ARBA00023239"/>
    </source>
</evidence>
<evidence type="ECO:0000256" key="4">
    <source>
        <dbReference type="ARBA" id="ARBA00023242"/>
    </source>
</evidence>
<proteinExistence type="predicted"/>
<evidence type="ECO:0000256" key="6">
    <source>
        <dbReference type="ARBA" id="ARBA00030030"/>
    </source>
</evidence>
<dbReference type="GO" id="GO:0016829">
    <property type="term" value="F:lyase activity"/>
    <property type="evidence" value="ECO:0007669"/>
    <property type="project" value="UniProtKB-KW"/>
</dbReference>
<keyword evidence="4" id="KW-0539">Nucleus</keyword>
<evidence type="ECO:0000256" key="2">
    <source>
        <dbReference type="ARBA" id="ARBA00022801"/>
    </source>
</evidence>